<sequence>MDADVAKTAGPTLYTVKIDLTRLLIDGSQSKTMRSCDYESSSRTA</sequence>
<evidence type="ECO:0000313" key="1">
    <source>
        <dbReference type="EMBL" id="CZT12532.1"/>
    </source>
</evidence>
<dbReference type="AlphaFoldDB" id="A0A1E1LPV4"/>
<reference evidence="2" key="1">
    <citation type="submission" date="2016-03" db="EMBL/GenBank/DDBJ databases">
        <authorList>
            <person name="Guldener U."/>
        </authorList>
    </citation>
    <scope>NUCLEOTIDE SEQUENCE [LARGE SCALE GENOMIC DNA]</scope>
    <source>
        <strain evidence="2">04CH-RAC-A.6.1</strain>
    </source>
</reference>
<accession>A0A1E1LPV4</accession>
<dbReference type="Proteomes" id="UP000178912">
    <property type="component" value="Unassembled WGS sequence"/>
</dbReference>
<evidence type="ECO:0000313" key="2">
    <source>
        <dbReference type="Proteomes" id="UP000178912"/>
    </source>
</evidence>
<name>A0A1E1LPV4_9HELO</name>
<organism evidence="1 2">
    <name type="scientific">Rhynchosporium agropyri</name>
    <dbReference type="NCBI Taxonomy" id="914238"/>
    <lineage>
        <taxon>Eukaryota</taxon>
        <taxon>Fungi</taxon>
        <taxon>Dikarya</taxon>
        <taxon>Ascomycota</taxon>
        <taxon>Pezizomycotina</taxon>
        <taxon>Leotiomycetes</taxon>
        <taxon>Helotiales</taxon>
        <taxon>Ploettnerulaceae</taxon>
        <taxon>Rhynchosporium</taxon>
    </lineage>
</organism>
<keyword evidence="2" id="KW-1185">Reference proteome</keyword>
<protein>
    <submittedName>
        <fullName evidence="1">Uncharacterized protein</fullName>
    </submittedName>
</protein>
<dbReference type="EMBL" id="FJUX01000163">
    <property type="protein sequence ID" value="CZT12532.1"/>
    <property type="molecule type" value="Genomic_DNA"/>
</dbReference>
<proteinExistence type="predicted"/>
<gene>
    <name evidence="1" type="ORF">RAG0_16325</name>
</gene>